<dbReference type="AlphaFoldDB" id="A0A9P1M9T9"/>
<dbReference type="PANTHER" id="PTHR33048:SF47">
    <property type="entry name" value="INTEGRAL MEMBRANE PROTEIN-RELATED"/>
    <property type="match status" value="1"/>
</dbReference>
<gene>
    <name evidence="9" type="ORF">PPNO1_LOCUS3404</name>
</gene>
<keyword evidence="3 7" id="KW-1133">Transmembrane helix</keyword>
<comment type="caution">
    <text evidence="9">The sequence shown here is derived from an EMBL/GenBank/DDBJ whole genome shotgun (WGS) entry which is preliminary data.</text>
</comment>
<feature type="compositionally biased region" description="Basic and acidic residues" evidence="6">
    <location>
        <begin position="342"/>
        <end position="362"/>
    </location>
</feature>
<dbReference type="InterPro" id="IPR049326">
    <property type="entry name" value="Rhodopsin_dom_fungi"/>
</dbReference>
<sequence>MDGEFIMPIAPPPPGIDSNFDNPDDLSWRLAVTIGVTLPIAGIVCLLRLYTSRFIVGRWHVDDVLVGCALLLSIGYAISNTLQAKYALGRHLWDVPYEDGVTGAMIEITAGAVTYNLSLMMTKLSILCFYLRFPASRSFKVVCYAIMAMVIGNALTAGFSFLYLCRPIRKHWDWAVEGNCVASFTIPFWVAAIVNMVTDVFILLLPVWLLKPLRLPLPSSSVVCGITIYRVVDIPKSLTTMDVTWDYVDNYMWMYVILKSNSITATCKKPLTNLQLYRIIEINVAIICACLPCLKAFLSHHFPNAFFFSERTQGTVNQALSFLNTTPPAAAPVQELASPWQRTRDSLPSDIETADHRSDRTGKWTGSTRPETGDHVTEVPRSSSSFTHENKEAKNDSSTTAPAHISS</sequence>
<feature type="transmembrane region" description="Helical" evidence="7">
    <location>
        <begin position="63"/>
        <end position="84"/>
    </location>
</feature>
<evidence type="ECO:0000256" key="2">
    <source>
        <dbReference type="ARBA" id="ARBA00022692"/>
    </source>
</evidence>
<protein>
    <recommendedName>
        <fullName evidence="8">Rhodopsin domain-containing protein</fullName>
    </recommendedName>
</protein>
<proteinExistence type="inferred from homology"/>
<feature type="transmembrane region" description="Helical" evidence="7">
    <location>
        <begin position="184"/>
        <end position="210"/>
    </location>
</feature>
<keyword evidence="4 7" id="KW-0472">Membrane</keyword>
<dbReference type="GO" id="GO:0016020">
    <property type="term" value="C:membrane"/>
    <property type="evidence" value="ECO:0007669"/>
    <property type="project" value="UniProtKB-SubCell"/>
</dbReference>
<evidence type="ECO:0000256" key="6">
    <source>
        <dbReference type="SAM" id="MobiDB-lite"/>
    </source>
</evidence>
<accession>A0A9P1M9T9</accession>
<dbReference type="Proteomes" id="UP000838763">
    <property type="component" value="Unassembled WGS sequence"/>
</dbReference>
<comment type="similarity">
    <text evidence="5">Belongs to the SAT4 family.</text>
</comment>
<keyword evidence="2 7" id="KW-0812">Transmembrane</keyword>
<feature type="transmembrane region" description="Helical" evidence="7">
    <location>
        <begin position="104"/>
        <end position="129"/>
    </location>
</feature>
<feature type="region of interest" description="Disordered" evidence="6">
    <location>
        <begin position="332"/>
        <end position="407"/>
    </location>
</feature>
<evidence type="ECO:0000256" key="5">
    <source>
        <dbReference type="ARBA" id="ARBA00038359"/>
    </source>
</evidence>
<dbReference type="OrthoDB" id="444631at2759"/>
<reference evidence="9" key="1">
    <citation type="submission" date="2022-11" db="EMBL/GenBank/DDBJ databases">
        <authorList>
            <person name="Scott C."/>
            <person name="Bruce N."/>
        </authorList>
    </citation>
    <scope>NUCLEOTIDE SEQUENCE</scope>
</reference>
<comment type="subcellular location">
    <subcellularLocation>
        <location evidence="1">Membrane</location>
        <topology evidence="1">Multi-pass membrane protein</topology>
    </subcellularLocation>
</comment>
<dbReference type="Pfam" id="PF20684">
    <property type="entry name" value="Fung_rhodopsin"/>
    <property type="match status" value="1"/>
</dbReference>
<feature type="transmembrane region" description="Helical" evidence="7">
    <location>
        <begin position="141"/>
        <end position="164"/>
    </location>
</feature>
<keyword evidence="10" id="KW-1185">Reference proteome</keyword>
<evidence type="ECO:0000313" key="9">
    <source>
        <dbReference type="EMBL" id="CAI4213660.1"/>
    </source>
</evidence>
<organism evidence="9 10">
    <name type="scientific">Parascedosporium putredinis</name>
    <dbReference type="NCBI Taxonomy" id="1442378"/>
    <lineage>
        <taxon>Eukaryota</taxon>
        <taxon>Fungi</taxon>
        <taxon>Dikarya</taxon>
        <taxon>Ascomycota</taxon>
        <taxon>Pezizomycotina</taxon>
        <taxon>Sordariomycetes</taxon>
        <taxon>Hypocreomycetidae</taxon>
        <taxon>Microascales</taxon>
        <taxon>Microascaceae</taxon>
        <taxon>Parascedosporium</taxon>
    </lineage>
</organism>
<name>A0A9P1M9T9_9PEZI</name>
<evidence type="ECO:0000256" key="3">
    <source>
        <dbReference type="ARBA" id="ARBA00022989"/>
    </source>
</evidence>
<dbReference type="InterPro" id="IPR052337">
    <property type="entry name" value="SAT4-like"/>
</dbReference>
<evidence type="ECO:0000256" key="4">
    <source>
        <dbReference type="ARBA" id="ARBA00023136"/>
    </source>
</evidence>
<evidence type="ECO:0000256" key="1">
    <source>
        <dbReference type="ARBA" id="ARBA00004141"/>
    </source>
</evidence>
<dbReference type="EMBL" id="CALLCH030000008">
    <property type="protein sequence ID" value="CAI4213660.1"/>
    <property type="molecule type" value="Genomic_DNA"/>
</dbReference>
<feature type="domain" description="Rhodopsin" evidence="8">
    <location>
        <begin position="47"/>
        <end position="265"/>
    </location>
</feature>
<feature type="transmembrane region" description="Helical" evidence="7">
    <location>
        <begin position="28"/>
        <end position="51"/>
    </location>
</feature>
<evidence type="ECO:0000256" key="7">
    <source>
        <dbReference type="SAM" id="Phobius"/>
    </source>
</evidence>
<evidence type="ECO:0000313" key="10">
    <source>
        <dbReference type="Proteomes" id="UP000838763"/>
    </source>
</evidence>
<dbReference type="PANTHER" id="PTHR33048">
    <property type="entry name" value="PTH11-LIKE INTEGRAL MEMBRANE PROTEIN (AFU_ORTHOLOGUE AFUA_5G11245)"/>
    <property type="match status" value="1"/>
</dbReference>
<evidence type="ECO:0000259" key="8">
    <source>
        <dbReference type="Pfam" id="PF20684"/>
    </source>
</evidence>
<feature type="compositionally biased region" description="Polar residues" evidence="6">
    <location>
        <begin position="396"/>
        <end position="407"/>
    </location>
</feature>